<gene>
    <name evidence="4" type="ORF">HYALB_00008889</name>
</gene>
<dbReference type="GO" id="GO:0016616">
    <property type="term" value="F:oxidoreductase activity, acting on the CH-OH group of donors, NAD or NADP as acceptor"/>
    <property type="evidence" value="ECO:0007669"/>
    <property type="project" value="TreeGrafter"/>
</dbReference>
<evidence type="ECO:0000313" key="5">
    <source>
        <dbReference type="Proteomes" id="UP000701801"/>
    </source>
</evidence>
<dbReference type="FunFam" id="3.40.50.720:FF:000085">
    <property type="entry name" value="Dihydroflavonol reductase"/>
    <property type="match status" value="1"/>
</dbReference>
<evidence type="ECO:0000256" key="2">
    <source>
        <dbReference type="ARBA" id="ARBA00023445"/>
    </source>
</evidence>
<dbReference type="SUPFAM" id="SSF51735">
    <property type="entry name" value="NAD(P)-binding Rossmann-fold domains"/>
    <property type="match status" value="1"/>
</dbReference>
<dbReference type="Gene3D" id="3.40.50.720">
    <property type="entry name" value="NAD(P)-binding Rossmann-like Domain"/>
    <property type="match status" value="1"/>
</dbReference>
<dbReference type="Proteomes" id="UP000701801">
    <property type="component" value="Unassembled WGS sequence"/>
</dbReference>
<accession>A0A9N9LT14</accession>
<keyword evidence="1" id="KW-0560">Oxidoreductase</keyword>
<name>A0A9N9LT14_9HELO</name>
<dbReference type="InterPro" id="IPR050425">
    <property type="entry name" value="NAD(P)_dehydrat-like"/>
</dbReference>
<dbReference type="OrthoDB" id="2735536at2759"/>
<feature type="domain" description="NAD-dependent epimerase/dehydratase" evidence="3">
    <location>
        <begin position="12"/>
        <end position="265"/>
    </location>
</feature>
<comment type="similarity">
    <text evidence="2">Belongs to the NAD(P)-dependent epimerase/dehydratase family. Dihydroflavonol-4-reductase subfamily.</text>
</comment>
<evidence type="ECO:0000259" key="3">
    <source>
        <dbReference type="Pfam" id="PF01370"/>
    </source>
</evidence>
<reference evidence="4" key="1">
    <citation type="submission" date="2021-07" db="EMBL/GenBank/DDBJ databases">
        <authorList>
            <person name="Durling M."/>
        </authorList>
    </citation>
    <scope>NUCLEOTIDE SEQUENCE</scope>
</reference>
<dbReference type="PANTHER" id="PTHR10366:SF564">
    <property type="entry name" value="STEROL-4-ALPHA-CARBOXYLATE 3-DEHYDROGENASE, DECARBOXYLATING"/>
    <property type="match status" value="1"/>
</dbReference>
<dbReference type="AlphaFoldDB" id="A0A9N9LT14"/>
<protein>
    <recommendedName>
        <fullName evidence="3">NAD-dependent epimerase/dehydratase domain-containing protein</fullName>
    </recommendedName>
</protein>
<evidence type="ECO:0000313" key="4">
    <source>
        <dbReference type="EMBL" id="CAG8977031.1"/>
    </source>
</evidence>
<dbReference type="InterPro" id="IPR001509">
    <property type="entry name" value="Epimerase_deHydtase"/>
</dbReference>
<dbReference type="EMBL" id="CAJVRM010000201">
    <property type="protein sequence ID" value="CAG8977031.1"/>
    <property type="molecule type" value="Genomic_DNA"/>
</dbReference>
<sequence length="348" mass="38030">MASNNSGAGKTVLVTGASGYVGAELLNSLLSRGYNVKAAVRKDSSADKIKNSHSKYASQLSFAIVKDLQTPGGHDEAVKGVEGVFHLASPFVLEVKDNATDLLDPAINGTVELLKSIHKNNPNVKRVVLTSSFASILDMSKGNRPGYVYTETDWNPCTYEEAADNNTPGAVSYCASKALAEKAAWDYIRDNTPTFSMTAMCPPMVYGPSSTLFPGFAHLNTSSADIYRLFNGSSQEVPETTFYGWVDVRDLAEAEVRAYESDMAAGQRYLTASSGFTYQQIVDIIREEFPEKKKSTPVGRANEPFPVVYHPSNEKVKRELGLEFRNLRTTIVDMVNQMIGYEKEAGKA</sequence>
<evidence type="ECO:0000256" key="1">
    <source>
        <dbReference type="ARBA" id="ARBA00023002"/>
    </source>
</evidence>
<dbReference type="CDD" id="cd05227">
    <property type="entry name" value="AR_SDR_e"/>
    <property type="match status" value="1"/>
</dbReference>
<organism evidence="4 5">
    <name type="scientific">Hymenoscyphus albidus</name>
    <dbReference type="NCBI Taxonomy" id="595503"/>
    <lineage>
        <taxon>Eukaryota</taxon>
        <taxon>Fungi</taxon>
        <taxon>Dikarya</taxon>
        <taxon>Ascomycota</taxon>
        <taxon>Pezizomycotina</taxon>
        <taxon>Leotiomycetes</taxon>
        <taxon>Helotiales</taxon>
        <taxon>Helotiaceae</taxon>
        <taxon>Hymenoscyphus</taxon>
    </lineage>
</organism>
<keyword evidence="5" id="KW-1185">Reference proteome</keyword>
<comment type="caution">
    <text evidence="4">The sequence shown here is derived from an EMBL/GenBank/DDBJ whole genome shotgun (WGS) entry which is preliminary data.</text>
</comment>
<proteinExistence type="inferred from homology"/>
<dbReference type="InterPro" id="IPR036291">
    <property type="entry name" value="NAD(P)-bd_dom_sf"/>
</dbReference>
<dbReference type="PANTHER" id="PTHR10366">
    <property type="entry name" value="NAD DEPENDENT EPIMERASE/DEHYDRATASE"/>
    <property type="match status" value="1"/>
</dbReference>
<dbReference type="Pfam" id="PF01370">
    <property type="entry name" value="Epimerase"/>
    <property type="match status" value="1"/>
</dbReference>